<dbReference type="EMBL" id="AODF01000001">
    <property type="protein sequence ID" value="EUJ33712.1"/>
    <property type="molecule type" value="Genomic_DNA"/>
</dbReference>
<dbReference type="InterPro" id="IPR036390">
    <property type="entry name" value="WH_DNA-bd_sf"/>
</dbReference>
<dbReference type="Gene3D" id="1.10.10.10">
    <property type="entry name" value="Winged helix-like DNA-binding domain superfamily/Winged helix DNA-binding domain"/>
    <property type="match status" value="1"/>
</dbReference>
<dbReference type="InterPro" id="IPR050950">
    <property type="entry name" value="HTH-type_LysR_regulators"/>
</dbReference>
<keyword evidence="3" id="KW-1185">Reference proteome</keyword>
<name>A0ABN0RID2_9LIST</name>
<dbReference type="SUPFAM" id="SSF46785">
    <property type="entry name" value="Winged helix' DNA-binding domain"/>
    <property type="match status" value="1"/>
</dbReference>
<dbReference type="InterPro" id="IPR036388">
    <property type="entry name" value="WH-like_DNA-bd_sf"/>
</dbReference>
<dbReference type="InterPro" id="IPR000847">
    <property type="entry name" value="LysR_HTH_N"/>
</dbReference>
<evidence type="ECO:0000313" key="2">
    <source>
        <dbReference type="EMBL" id="EUJ33712.1"/>
    </source>
</evidence>
<comment type="caution">
    <text evidence="2">The sequence shown here is derived from an EMBL/GenBank/DDBJ whole genome shotgun (WGS) entry which is preliminary data.</text>
</comment>
<dbReference type="PROSITE" id="PS50931">
    <property type="entry name" value="HTH_LYSR"/>
    <property type="match status" value="1"/>
</dbReference>
<feature type="domain" description="HTH lysR-type" evidence="1">
    <location>
        <begin position="3"/>
        <end position="60"/>
    </location>
</feature>
<gene>
    <name evidence="2" type="ORF">MFLO_00670</name>
</gene>
<proteinExistence type="predicted"/>
<sequence length="143" mass="16351">MRFTIKQLEYIYQVLTTENVSRAAKKCFISQPAMTQCLREFEEENKVLLFERRGGRLNITPEGEEIHKELAVLLLAIRDFEERLLDIAQKSSGKITVGIPPVILTVYFYDIISSFMSKNPLVDLEILELGANELKKTANSRGN</sequence>
<dbReference type="Proteomes" id="UP000019249">
    <property type="component" value="Unassembled WGS sequence"/>
</dbReference>
<organism evidence="2 3">
    <name type="scientific">Listeria floridensis FSL S10-1187</name>
    <dbReference type="NCBI Taxonomy" id="1265817"/>
    <lineage>
        <taxon>Bacteria</taxon>
        <taxon>Bacillati</taxon>
        <taxon>Bacillota</taxon>
        <taxon>Bacilli</taxon>
        <taxon>Bacillales</taxon>
        <taxon>Listeriaceae</taxon>
        <taxon>Listeria</taxon>
    </lineage>
</organism>
<reference evidence="2 3" key="1">
    <citation type="journal article" date="2014" name="Int. J. Syst. Evol. Microbiol.">
        <title>Listeria floridensis sp. nov., Listeria aquatica sp. nov., Listeria cornellensis sp. nov., Listeria riparia sp. nov. and Listeria grandensis sp. nov., from agricultural and natural environments.</title>
        <authorList>
            <person name="den Bakker H.C."/>
            <person name="Warchocki S."/>
            <person name="Wright E.M."/>
            <person name="Allred A.F."/>
            <person name="Ahlstrom C."/>
            <person name="Manuel C.S."/>
            <person name="Stasiewicz M.J."/>
            <person name="Burrell A."/>
            <person name="Roof S."/>
            <person name="Strawn L."/>
            <person name="Fortes E.D."/>
            <person name="Nightingale K.K."/>
            <person name="Kephart D."/>
            <person name="Wiedmann M."/>
        </authorList>
    </citation>
    <scope>NUCLEOTIDE SEQUENCE [LARGE SCALE GENOMIC DNA]</scope>
    <source>
        <strain evidence="2 3">FSL S10-1187</strain>
    </source>
</reference>
<evidence type="ECO:0000259" key="1">
    <source>
        <dbReference type="PROSITE" id="PS50931"/>
    </source>
</evidence>
<protein>
    <submittedName>
        <fullName evidence="2">LysR family transcriptional regulator</fullName>
    </submittedName>
</protein>
<evidence type="ECO:0000313" key="3">
    <source>
        <dbReference type="Proteomes" id="UP000019249"/>
    </source>
</evidence>
<dbReference type="RefSeq" id="WP_162148127.1">
    <property type="nucleotide sequence ID" value="NZ_AODF01000001.1"/>
</dbReference>
<dbReference type="Pfam" id="PF00126">
    <property type="entry name" value="HTH_1"/>
    <property type="match status" value="1"/>
</dbReference>
<accession>A0ABN0RID2</accession>
<dbReference type="PANTHER" id="PTHR30419:SF8">
    <property type="entry name" value="NITROGEN ASSIMILATION TRANSCRIPTIONAL ACTIVATOR-RELATED"/>
    <property type="match status" value="1"/>
</dbReference>
<dbReference type="PANTHER" id="PTHR30419">
    <property type="entry name" value="HTH-TYPE TRANSCRIPTIONAL REGULATOR YBHD"/>
    <property type="match status" value="1"/>
</dbReference>